<dbReference type="Gene3D" id="3.30.70.2390">
    <property type="match status" value="1"/>
</dbReference>
<feature type="compositionally biased region" description="Low complexity" evidence="1">
    <location>
        <begin position="91"/>
        <end position="100"/>
    </location>
</feature>
<name>A0A8J3AE91_9BIFI</name>
<sequence>MSDYQHSNGRPDVEDEFENPQPGPAGLHRGQRGVMTRVAPYLVVLIVAALCGLGAFIWLSGFGGQQPTRFNATTAQSTTSSNKDSKKKDTQQTTDTSDTSKSSEEKKSTENSSTSDDTQQTDATNSANATDANNQSHQEQSQNQPQQQSVNRAIAITVYNGTGINGYAAQHASTLTSSGYTSVTPKNPNNAATLPQVSTVWYENESDRATAEDVAKQLGISQVTQANGLETPVAVALMQ</sequence>
<evidence type="ECO:0000256" key="2">
    <source>
        <dbReference type="SAM" id="Phobius"/>
    </source>
</evidence>
<feature type="compositionally biased region" description="Low complexity" evidence="1">
    <location>
        <begin position="73"/>
        <end position="82"/>
    </location>
</feature>
<feature type="region of interest" description="Disordered" evidence="1">
    <location>
        <begin position="73"/>
        <end position="149"/>
    </location>
</feature>
<reference evidence="4" key="1">
    <citation type="journal article" date="2014" name="Int. J. Syst. Evol. Microbiol.">
        <title>Complete genome sequence of Corynebacterium casei LMG S-19264T (=DSM 44701T), isolated from a smear-ripened cheese.</title>
        <authorList>
            <consortium name="US DOE Joint Genome Institute (JGI-PGF)"/>
            <person name="Walter F."/>
            <person name="Albersmeier A."/>
            <person name="Kalinowski J."/>
            <person name="Ruckert C."/>
        </authorList>
    </citation>
    <scope>NUCLEOTIDE SEQUENCE</scope>
    <source>
        <strain evidence="4">CCM 8606</strain>
    </source>
</reference>
<reference evidence="4" key="2">
    <citation type="submission" date="2020-09" db="EMBL/GenBank/DDBJ databases">
        <authorList>
            <person name="Sun Q."/>
            <person name="Sedlacek I."/>
        </authorList>
    </citation>
    <scope>NUCLEOTIDE SEQUENCE</scope>
    <source>
        <strain evidence="4">CCM 8606</strain>
    </source>
</reference>
<dbReference type="InterPro" id="IPR027381">
    <property type="entry name" value="LytR/CpsA/Psr_C"/>
</dbReference>
<dbReference type="AlphaFoldDB" id="A0A8J3AE91"/>
<feature type="domain" description="LytR/CpsA/Psr regulator C-terminal" evidence="3">
    <location>
        <begin position="154"/>
        <end position="237"/>
    </location>
</feature>
<dbReference type="RefSeq" id="WP_188354426.1">
    <property type="nucleotide sequence ID" value="NZ_BMDH01000001.1"/>
</dbReference>
<comment type="caution">
    <text evidence="4">The sequence shown here is derived from an EMBL/GenBank/DDBJ whole genome shotgun (WGS) entry which is preliminary data.</text>
</comment>
<keyword evidence="2" id="KW-1133">Transmembrane helix</keyword>
<keyword evidence="5" id="KW-1185">Reference proteome</keyword>
<keyword evidence="2" id="KW-0812">Transmembrane</keyword>
<protein>
    <recommendedName>
        <fullName evidence="3">LytR/CpsA/Psr regulator C-terminal domain-containing protein</fullName>
    </recommendedName>
</protein>
<keyword evidence="2" id="KW-0472">Membrane</keyword>
<feature type="region of interest" description="Disordered" evidence="1">
    <location>
        <begin position="1"/>
        <end position="30"/>
    </location>
</feature>
<gene>
    <name evidence="4" type="ORF">GCM10007377_02430</name>
</gene>
<evidence type="ECO:0000313" key="4">
    <source>
        <dbReference type="EMBL" id="GGI12732.1"/>
    </source>
</evidence>
<evidence type="ECO:0000256" key="1">
    <source>
        <dbReference type="SAM" id="MobiDB-lite"/>
    </source>
</evidence>
<organism evidence="4 5">
    <name type="scientific">Galliscardovia ingluviei</name>
    <dbReference type="NCBI Taxonomy" id="1769422"/>
    <lineage>
        <taxon>Bacteria</taxon>
        <taxon>Bacillati</taxon>
        <taxon>Actinomycetota</taxon>
        <taxon>Actinomycetes</taxon>
        <taxon>Bifidobacteriales</taxon>
        <taxon>Bifidobacteriaceae</taxon>
        <taxon>Galliscardovia</taxon>
    </lineage>
</organism>
<dbReference type="Proteomes" id="UP000619536">
    <property type="component" value="Unassembled WGS sequence"/>
</dbReference>
<dbReference type="EMBL" id="BMDH01000001">
    <property type="protein sequence ID" value="GGI12732.1"/>
    <property type="molecule type" value="Genomic_DNA"/>
</dbReference>
<evidence type="ECO:0000313" key="5">
    <source>
        <dbReference type="Proteomes" id="UP000619536"/>
    </source>
</evidence>
<dbReference type="Pfam" id="PF13399">
    <property type="entry name" value="LytR_C"/>
    <property type="match status" value="1"/>
</dbReference>
<proteinExistence type="predicted"/>
<accession>A0A8J3AE91</accession>
<evidence type="ECO:0000259" key="3">
    <source>
        <dbReference type="Pfam" id="PF13399"/>
    </source>
</evidence>
<feature type="transmembrane region" description="Helical" evidence="2">
    <location>
        <begin position="38"/>
        <end position="59"/>
    </location>
</feature>
<feature type="compositionally biased region" description="Low complexity" evidence="1">
    <location>
        <begin position="110"/>
        <end position="149"/>
    </location>
</feature>